<dbReference type="EMBL" id="RKLV01000001">
    <property type="protein sequence ID" value="MCX2817932.1"/>
    <property type="molecule type" value="Genomic_DNA"/>
</dbReference>
<dbReference type="RefSeq" id="WP_266085476.1">
    <property type="nucleotide sequence ID" value="NZ_RKLV01000001.1"/>
</dbReference>
<accession>A0A9Q4C0X8</accession>
<dbReference type="AlphaFoldDB" id="A0A9Q4C0X8"/>
<sequence length="124" mass="12979">MLQNSVVRRVTAAVPVSFAAVGTALAQNATETPDICDTTLVTAMDNLITLLAVIGPVVGALVAMASMLVLATTQNPRKKKKWIKTRNDAIKYGIGILFVGAIMQLLVTVVVPGDISTCIDTVGI</sequence>
<proteinExistence type="predicted"/>
<keyword evidence="3" id="KW-1185">Reference proteome</keyword>
<organism evidence="2 3">
    <name type="scientific">Halorutilus salinus</name>
    <dbReference type="NCBI Taxonomy" id="2487751"/>
    <lineage>
        <taxon>Archaea</taxon>
        <taxon>Methanobacteriati</taxon>
        <taxon>Methanobacteriota</taxon>
        <taxon>Stenosarchaea group</taxon>
        <taxon>Halobacteria</taxon>
        <taxon>Halorutilales</taxon>
        <taxon>Halorutilaceae</taxon>
        <taxon>Halorutilus</taxon>
    </lineage>
</organism>
<gene>
    <name evidence="2" type="ORF">EGH25_00975</name>
</gene>
<keyword evidence="1" id="KW-0472">Membrane</keyword>
<name>A0A9Q4C0X8_9EURY</name>
<feature type="transmembrane region" description="Helical" evidence="1">
    <location>
        <begin position="50"/>
        <end position="71"/>
    </location>
</feature>
<keyword evidence="1" id="KW-0812">Transmembrane</keyword>
<reference evidence="2" key="1">
    <citation type="submission" date="2022-09" db="EMBL/GenBank/DDBJ databases">
        <title>Haloadaptaus new haloarchaeum isolated from saline soil.</title>
        <authorList>
            <person name="Duran-Viseras A."/>
            <person name="Sanchez-Porro C."/>
            <person name="Ventosa A."/>
        </authorList>
    </citation>
    <scope>NUCLEOTIDE SEQUENCE</scope>
    <source>
        <strain evidence="2">F3-133</strain>
    </source>
</reference>
<dbReference type="Proteomes" id="UP001149411">
    <property type="component" value="Unassembled WGS sequence"/>
</dbReference>
<protein>
    <submittedName>
        <fullName evidence="2">Uncharacterized protein</fullName>
    </submittedName>
</protein>
<feature type="transmembrane region" description="Helical" evidence="1">
    <location>
        <begin position="92"/>
        <end position="111"/>
    </location>
</feature>
<comment type="caution">
    <text evidence="2">The sequence shown here is derived from an EMBL/GenBank/DDBJ whole genome shotgun (WGS) entry which is preliminary data.</text>
</comment>
<keyword evidence="1" id="KW-1133">Transmembrane helix</keyword>
<evidence type="ECO:0000313" key="3">
    <source>
        <dbReference type="Proteomes" id="UP001149411"/>
    </source>
</evidence>
<evidence type="ECO:0000256" key="1">
    <source>
        <dbReference type="SAM" id="Phobius"/>
    </source>
</evidence>
<evidence type="ECO:0000313" key="2">
    <source>
        <dbReference type="EMBL" id="MCX2817932.1"/>
    </source>
</evidence>